<feature type="domain" description="PTS EIIB type-4" evidence="9">
    <location>
        <begin position="56"/>
        <end position="235"/>
    </location>
</feature>
<feature type="compositionally biased region" description="Basic and acidic residues" evidence="8">
    <location>
        <begin position="1"/>
        <end position="19"/>
    </location>
</feature>
<dbReference type="SUPFAM" id="SSF52728">
    <property type="entry name" value="PTS IIb component"/>
    <property type="match status" value="2"/>
</dbReference>
<feature type="compositionally biased region" description="Basic and acidic residues" evidence="8">
    <location>
        <begin position="31"/>
        <end position="53"/>
    </location>
</feature>
<keyword evidence="4 10" id="KW-0762">Sugar transport</keyword>
<dbReference type="InterPro" id="IPR036667">
    <property type="entry name" value="PTS_IIB_sorbose-sp_sf"/>
</dbReference>
<dbReference type="EMBL" id="VBOS01000150">
    <property type="protein sequence ID" value="TMQ56767.1"/>
    <property type="molecule type" value="Genomic_DNA"/>
</dbReference>
<sequence>MRRERGARPRRSGGRDRPQPTHAHRLPSQPREVRRGRSRRTPAEEGTGEHPRAAERRVSWLLHRIDDRLSHGQVVVAWAQRLQPQRIDVVDDAVGSRLRPARIWVADDAAASSSWERSLLLSAAPGIEVRVVNVAAAAAAYAEEAAAPGGAFLLVRDLASARALVEAGAAVPAWNLGGLHYAPGKSKINEYIYLDDGDLGAARALLERGVTLEVQDVPASRAQSLRALIPMLSAT</sequence>
<evidence type="ECO:0000256" key="2">
    <source>
        <dbReference type="ARBA" id="ARBA00022448"/>
    </source>
</evidence>
<name>A0A538SZE5_UNCEI</name>
<evidence type="ECO:0000259" key="9">
    <source>
        <dbReference type="PROSITE" id="PS51101"/>
    </source>
</evidence>
<keyword evidence="2" id="KW-0813">Transport</keyword>
<evidence type="ECO:0000256" key="5">
    <source>
        <dbReference type="ARBA" id="ARBA00022679"/>
    </source>
</evidence>
<dbReference type="GO" id="GO:0008982">
    <property type="term" value="F:protein-N(PI)-phosphohistidine-sugar phosphotransferase activity"/>
    <property type="evidence" value="ECO:0007669"/>
    <property type="project" value="InterPro"/>
</dbReference>
<evidence type="ECO:0000256" key="7">
    <source>
        <dbReference type="ARBA" id="ARBA00022777"/>
    </source>
</evidence>
<dbReference type="AlphaFoldDB" id="A0A538SZE5"/>
<evidence type="ECO:0000256" key="1">
    <source>
        <dbReference type="ARBA" id="ARBA00004496"/>
    </source>
</evidence>
<evidence type="ECO:0000256" key="4">
    <source>
        <dbReference type="ARBA" id="ARBA00022597"/>
    </source>
</evidence>
<evidence type="ECO:0000256" key="8">
    <source>
        <dbReference type="SAM" id="MobiDB-lite"/>
    </source>
</evidence>
<evidence type="ECO:0000313" key="10">
    <source>
        <dbReference type="EMBL" id="TMQ56767.1"/>
    </source>
</evidence>
<dbReference type="Gene3D" id="3.40.35.10">
    <property type="entry name" value="Phosphotransferase system, sorbose subfamily IIB component"/>
    <property type="match status" value="2"/>
</dbReference>
<keyword evidence="5" id="KW-0808">Transferase</keyword>
<dbReference type="GO" id="GO:0005737">
    <property type="term" value="C:cytoplasm"/>
    <property type="evidence" value="ECO:0007669"/>
    <property type="project" value="UniProtKB-SubCell"/>
</dbReference>
<gene>
    <name evidence="10" type="ORF">E6K72_04485</name>
</gene>
<proteinExistence type="predicted"/>
<comment type="subcellular location">
    <subcellularLocation>
        <location evidence="1">Cytoplasm</location>
    </subcellularLocation>
</comment>
<dbReference type="Proteomes" id="UP000317716">
    <property type="component" value="Unassembled WGS sequence"/>
</dbReference>
<protein>
    <submittedName>
        <fullName evidence="10">PTS sugar transporter subunit IIB</fullName>
    </submittedName>
</protein>
<keyword evidence="7" id="KW-0418">Kinase</keyword>
<organism evidence="10 11">
    <name type="scientific">Eiseniibacteriota bacterium</name>
    <dbReference type="NCBI Taxonomy" id="2212470"/>
    <lineage>
        <taxon>Bacteria</taxon>
        <taxon>Candidatus Eiseniibacteriota</taxon>
    </lineage>
</organism>
<evidence type="ECO:0000256" key="6">
    <source>
        <dbReference type="ARBA" id="ARBA00022683"/>
    </source>
</evidence>
<dbReference type="InterPro" id="IPR004720">
    <property type="entry name" value="PTS_IIB_sorbose-sp"/>
</dbReference>
<keyword evidence="3" id="KW-0963">Cytoplasm</keyword>
<keyword evidence="6" id="KW-0598">Phosphotransferase system</keyword>
<reference evidence="10 11" key="1">
    <citation type="journal article" date="2019" name="Nat. Microbiol.">
        <title>Mediterranean grassland soil C-N compound turnover is dependent on rainfall and depth, and is mediated by genomically divergent microorganisms.</title>
        <authorList>
            <person name="Diamond S."/>
            <person name="Andeer P.F."/>
            <person name="Li Z."/>
            <person name="Crits-Christoph A."/>
            <person name="Burstein D."/>
            <person name="Anantharaman K."/>
            <person name="Lane K.R."/>
            <person name="Thomas B.C."/>
            <person name="Pan C."/>
            <person name="Northen T.R."/>
            <person name="Banfield J.F."/>
        </authorList>
    </citation>
    <scope>NUCLEOTIDE SEQUENCE [LARGE SCALE GENOMIC DNA]</scope>
    <source>
        <strain evidence="10">WS_2</strain>
    </source>
</reference>
<dbReference type="GO" id="GO:0016301">
    <property type="term" value="F:kinase activity"/>
    <property type="evidence" value="ECO:0007669"/>
    <property type="project" value="UniProtKB-KW"/>
</dbReference>
<comment type="caution">
    <text evidence="10">The sequence shown here is derived from an EMBL/GenBank/DDBJ whole genome shotgun (WGS) entry which is preliminary data.</text>
</comment>
<dbReference type="PROSITE" id="PS51101">
    <property type="entry name" value="PTS_EIIB_TYPE_4"/>
    <property type="match status" value="1"/>
</dbReference>
<feature type="region of interest" description="Disordered" evidence="8">
    <location>
        <begin position="1"/>
        <end position="53"/>
    </location>
</feature>
<evidence type="ECO:0000313" key="11">
    <source>
        <dbReference type="Proteomes" id="UP000317716"/>
    </source>
</evidence>
<dbReference type="Pfam" id="PF03830">
    <property type="entry name" value="PTSIIB_sorb"/>
    <property type="match status" value="2"/>
</dbReference>
<evidence type="ECO:0000256" key="3">
    <source>
        <dbReference type="ARBA" id="ARBA00022490"/>
    </source>
</evidence>
<dbReference type="GO" id="GO:0009401">
    <property type="term" value="P:phosphoenolpyruvate-dependent sugar phosphotransferase system"/>
    <property type="evidence" value="ECO:0007669"/>
    <property type="project" value="UniProtKB-KW"/>
</dbReference>
<accession>A0A538SZE5</accession>